<feature type="compositionally biased region" description="Low complexity" evidence="4">
    <location>
        <begin position="20"/>
        <end position="31"/>
    </location>
</feature>
<evidence type="ECO:0000259" key="6">
    <source>
        <dbReference type="PROSITE" id="PS50111"/>
    </source>
</evidence>
<sequence>MSNKNDTTYQNQDNNKTFIQKSSSVSDQQQEVVKDKESQDQKDKNYLQKNLIKHFRQLKFHTKGILVSVAIGTVPILGLGMISYHFGSKLISNQVIKTQESQAVSLGDVIKRFMLARYGDIQILAKLPFLTNPQVAQSTTLAEKTALLNQFVKTYKGYDHVAVFNLNGNIILQSQGGISNQEKNLKYFQEVLQKNAPVISQPEVLNNNAVVIYVAAPVKEVVTGKTVAIVRTRVSMQMLMEYINSSVDDRNDYYLVDPQGKFFLSPQQNLLAQAATVIYPGLANLVNQKDVNKLKKVETIYQSPQLVTYLSLQKLADLPDLNWKLILAKDRVTAFQPQKQFLKLVANVSASLALLMTLLVVWLSKSITKENTLATTQVEPLQAGEIKDTGEYQKEDIQVNQISKIEQQWQEKDNLHSQILDLINQIEQATHGDLTVQVEVRDGEIGNVAKLFNSILERLRYIVSQIKDNTREINRGIDNKKDAINDVKAAGDAQIDKINNTLATVTKMTNLLANLAKEAETITTVTNQFHYTTNQSGEAMDLTVENILSWQQTVDNTANKIKQLGEYSQQISRVVSLINQIAIQTNLLAINAGIEAARAGEEGQGFAVVAEEVGELAARSTAAVQELEQIVEKMKGDTTEVVQAMEIGANHLVEGKQVIVNAKQSLHEVVDISAKIETFVNSISTTSISQVETSHLINQLLAEIATISQNNRDYYQQISDCLQNTADISQQLESKVANWNVN</sequence>
<organism evidence="8 9">
    <name type="scientific">Okeanomitos corallinicola TIOX110</name>
    <dbReference type="NCBI Taxonomy" id="3133117"/>
    <lineage>
        <taxon>Bacteria</taxon>
        <taxon>Bacillati</taxon>
        <taxon>Cyanobacteriota</taxon>
        <taxon>Cyanophyceae</taxon>
        <taxon>Nostocales</taxon>
        <taxon>Aphanizomenonaceae</taxon>
        <taxon>Okeanomitos</taxon>
    </lineage>
</organism>
<keyword evidence="5" id="KW-1133">Transmembrane helix</keyword>
<dbReference type="PANTHER" id="PTHR32089:SF114">
    <property type="entry name" value="METHYL-ACCEPTING CHEMOTAXIS PROTEIN MCPB"/>
    <property type="match status" value="1"/>
</dbReference>
<reference evidence="8 9" key="1">
    <citation type="submission" date="2024-04" db="EMBL/GenBank/DDBJ databases">
        <title>Okeanomitos corallinicola gen. &amp; sp. nov. (Nostocales, Cyanobacteria), a new toxic marine heterocyst-forming cyanobacterium from a coral reef.</title>
        <authorList>
            <person name="Li H."/>
            <person name="Li R."/>
            <person name="Kang J."/>
            <person name="Hii K.S."/>
            <person name="Mohamed H.F."/>
            <person name="Xu X."/>
            <person name="Luo Z."/>
        </authorList>
    </citation>
    <scope>NUCLEOTIDE SEQUENCE [LARGE SCALE GENOMIC DNA]</scope>
    <source>
        <strain evidence="8 9">TIOX110</strain>
    </source>
</reference>
<dbReference type="Gene3D" id="3.30.450.20">
    <property type="entry name" value="PAS domain"/>
    <property type="match status" value="1"/>
</dbReference>
<dbReference type="PROSITE" id="PS50885">
    <property type="entry name" value="HAMP"/>
    <property type="match status" value="1"/>
</dbReference>
<dbReference type="EMBL" id="CP150886">
    <property type="protein sequence ID" value="WZB86815.1"/>
    <property type="molecule type" value="Genomic_DNA"/>
</dbReference>
<comment type="similarity">
    <text evidence="2">Belongs to the methyl-accepting chemotaxis (MCP) protein family.</text>
</comment>
<dbReference type="Pfam" id="PF00015">
    <property type="entry name" value="MCPsignal"/>
    <property type="match status" value="1"/>
</dbReference>
<dbReference type="CDD" id="cd06225">
    <property type="entry name" value="HAMP"/>
    <property type="match status" value="1"/>
</dbReference>
<feature type="transmembrane region" description="Helical" evidence="5">
    <location>
        <begin position="65"/>
        <end position="87"/>
    </location>
</feature>
<dbReference type="SMART" id="SM00283">
    <property type="entry name" value="MA"/>
    <property type="match status" value="1"/>
</dbReference>
<protein>
    <submittedName>
        <fullName evidence="8">Methyl-accepting chemotaxis protein</fullName>
    </submittedName>
</protein>
<name>A0ABZ2UTE7_9CYAN</name>
<evidence type="ECO:0000313" key="8">
    <source>
        <dbReference type="EMBL" id="WZB86815.1"/>
    </source>
</evidence>
<evidence type="ECO:0000256" key="3">
    <source>
        <dbReference type="PROSITE-ProRule" id="PRU00284"/>
    </source>
</evidence>
<accession>A0ABZ2UTE7</accession>
<feature type="compositionally biased region" description="Basic and acidic residues" evidence="4">
    <location>
        <begin position="32"/>
        <end position="41"/>
    </location>
</feature>
<dbReference type="InterPro" id="IPR004089">
    <property type="entry name" value="MCPsignal_dom"/>
</dbReference>
<feature type="domain" description="Methyl-accepting transducer" evidence="6">
    <location>
        <begin position="469"/>
        <end position="705"/>
    </location>
</feature>
<gene>
    <name evidence="8" type="ORF">WJM97_15640</name>
</gene>
<keyword evidence="1 3" id="KW-0807">Transducer</keyword>
<dbReference type="SMART" id="SM00304">
    <property type="entry name" value="HAMP"/>
    <property type="match status" value="2"/>
</dbReference>
<proteinExistence type="inferred from homology"/>
<evidence type="ECO:0000256" key="1">
    <source>
        <dbReference type="ARBA" id="ARBA00023224"/>
    </source>
</evidence>
<dbReference type="Proteomes" id="UP001483337">
    <property type="component" value="Chromosome"/>
</dbReference>
<evidence type="ECO:0000256" key="4">
    <source>
        <dbReference type="SAM" id="MobiDB-lite"/>
    </source>
</evidence>
<dbReference type="InterPro" id="IPR003660">
    <property type="entry name" value="HAMP_dom"/>
</dbReference>
<dbReference type="PANTHER" id="PTHR32089">
    <property type="entry name" value="METHYL-ACCEPTING CHEMOTAXIS PROTEIN MCPB"/>
    <property type="match status" value="1"/>
</dbReference>
<evidence type="ECO:0000313" key="9">
    <source>
        <dbReference type="Proteomes" id="UP001483337"/>
    </source>
</evidence>
<feature type="domain" description="HAMP" evidence="7">
    <location>
        <begin position="413"/>
        <end position="464"/>
    </location>
</feature>
<evidence type="ECO:0000256" key="2">
    <source>
        <dbReference type="ARBA" id="ARBA00029447"/>
    </source>
</evidence>
<dbReference type="SUPFAM" id="SSF58104">
    <property type="entry name" value="Methyl-accepting chemotaxis protein (MCP) signaling domain"/>
    <property type="match status" value="1"/>
</dbReference>
<feature type="region of interest" description="Disordered" evidence="4">
    <location>
        <begin position="1"/>
        <end position="41"/>
    </location>
</feature>
<keyword evidence="9" id="KW-1185">Reference proteome</keyword>
<keyword evidence="5" id="KW-0472">Membrane</keyword>
<keyword evidence="5" id="KW-0812">Transmembrane</keyword>
<evidence type="ECO:0000256" key="5">
    <source>
        <dbReference type="SAM" id="Phobius"/>
    </source>
</evidence>
<evidence type="ECO:0000259" key="7">
    <source>
        <dbReference type="PROSITE" id="PS50885"/>
    </source>
</evidence>
<dbReference type="Gene3D" id="1.10.287.950">
    <property type="entry name" value="Methyl-accepting chemotaxis protein"/>
    <property type="match status" value="1"/>
</dbReference>
<feature type="compositionally biased region" description="Polar residues" evidence="4">
    <location>
        <begin position="1"/>
        <end position="19"/>
    </location>
</feature>
<dbReference type="PROSITE" id="PS50111">
    <property type="entry name" value="CHEMOTAXIS_TRANSDUC_2"/>
    <property type="match status" value="1"/>
</dbReference>
<dbReference type="RefSeq" id="WP_353929729.1">
    <property type="nucleotide sequence ID" value="NZ_CP150886.1"/>
</dbReference>